<keyword evidence="3" id="KW-0472">Membrane</keyword>
<feature type="compositionally biased region" description="Basic and acidic residues" evidence="2">
    <location>
        <begin position="141"/>
        <end position="153"/>
    </location>
</feature>
<dbReference type="AlphaFoldDB" id="A0A4Q9KDD1"/>
<dbReference type="OrthoDB" id="9782542at2"/>
<organism evidence="5 6">
    <name type="scientific">Propioniciclava sinopodophylli</name>
    <dbReference type="NCBI Taxonomy" id="1837344"/>
    <lineage>
        <taxon>Bacteria</taxon>
        <taxon>Bacillati</taxon>
        <taxon>Actinomycetota</taxon>
        <taxon>Actinomycetes</taxon>
        <taxon>Propionibacteriales</taxon>
        <taxon>Propionibacteriaceae</taxon>
        <taxon>Propioniciclava</taxon>
    </lineage>
</organism>
<evidence type="ECO:0000256" key="3">
    <source>
        <dbReference type="SAM" id="Phobius"/>
    </source>
</evidence>
<keyword evidence="6" id="KW-1185">Reference proteome</keyword>
<evidence type="ECO:0000259" key="4">
    <source>
        <dbReference type="Pfam" id="PF03816"/>
    </source>
</evidence>
<comment type="caution">
    <text evidence="5">The sequence shown here is derived from an EMBL/GenBank/DDBJ whole genome shotgun (WGS) entry which is preliminary data.</text>
</comment>
<dbReference type="PANTHER" id="PTHR33392">
    <property type="entry name" value="POLYISOPRENYL-TEICHOIC ACID--PEPTIDOGLYCAN TEICHOIC ACID TRANSFERASE TAGU"/>
    <property type="match status" value="1"/>
</dbReference>
<reference evidence="5 6" key="1">
    <citation type="submission" date="2019-01" db="EMBL/GenBank/DDBJ databases">
        <title>Lactibacter flavus gen. nov., sp. nov., a novel bacterium of the family Propionibacteriaceae isolated from raw milk and dairy products.</title>
        <authorList>
            <person name="Huptas C."/>
            <person name="Wenning M."/>
            <person name="Breitenwieser F."/>
            <person name="Doll E."/>
            <person name="Von Neubeck M."/>
            <person name="Busse H.-J."/>
            <person name="Scherer S."/>
        </authorList>
    </citation>
    <scope>NUCLEOTIDE SEQUENCE [LARGE SCALE GENOMIC DNA]</scope>
    <source>
        <strain evidence="5 6">KCTC 33808</strain>
    </source>
</reference>
<dbReference type="Gene3D" id="3.40.630.190">
    <property type="entry name" value="LCP protein"/>
    <property type="match status" value="1"/>
</dbReference>
<feature type="transmembrane region" description="Helical" evidence="3">
    <location>
        <begin position="92"/>
        <end position="115"/>
    </location>
</feature>
<evidence type="ECO:0000256" key="2">
    <source>
        <dbReference type="SAM" id="MobiDB-lite"/>
    </source>
</evidence>
<dbReference type="NCBIfam" id="TIGR00350">
    <property type="entry name" value="lytR_cpsA_psr"/>
    <property type="match status" value="1"/>
</dbReference>
<name>A0A4Q9KDD1_9ACTN</name>
<feature type="domain" description="Cell envelope-related transcriptional attenuator" evidence="4">
    <location>
        <begin position="163"/>
        <end position="305"/>
    </location>
</feature>
<protein>
    <submittedName>
        <fullName evidence="5">LytR family transcriptional regulator</fullName>
    </submittedName>
</protein>
<dbReference type="EMBL" id="SDMQ01000012">
    <property type="protein sequence ID" value="TBT83361.1"/>
    <property type="molecule type" value="Genomic_DNA"/>
</dbReference>
<accession>A0A4Q9KDD1</accession>
<evidence type="ECO:0000313" key="6">
    <source>
        <dbReference type="Proteomes" id="UP000292373"/>
    </source>
</evidence>
<evidence type="ECO:0000256" key="1">
    <source>
        <dbReference type="ARBA" id="ARBA00006068"/>
    </source>
</evidence>
<feature type="region of interest" description="Disordered" evidence="2">
    <location>
        <begin position="1"/>
        <end position="87"/>
    </location>
</feature>
<sequence>MTPTDDEDWLYRRGHYADGPGQQPAPPPHEPPAQYGGPTPVGHYGQQPPSGPPAYGPPPTASTHRTVPTPPPARPAAPPLPPARASGRRGRVLRWVVALLLAYLVVIPLVTWPFMPRVDADPGGDRPADTPGHVFVLAGSDSREGLSEEEQKRLGTGSDAGRRTDTIMLLYVPPAGRAALISIPRDSYVPIPGHGRNKINAAYAIGGPALLVDTVEENTGLRVDGFAEIGFGGFANVVDAVGGIEMCPEKAINDPLSNLDIPAGCQLMDGPTALGYVRMRKLDPEGDLGRAKRQREMIGALAKKSLSPMTIVVPPRWFGLNWSLSRGITVGEGTGPGELLGLAQGGLRIATGQGDTLMVPIGDRDAQTQAGSSVLWDEKRAAALFDAMARGEGDLSAYA</sequence>
<evidence type="ECO:0000313" key="5">
    <source>
        <dbReference type="EMBL" id="TBT83361.1"/>
    </source>
</evidence>
<keyword evidence="3" id="KW-1133">Transmembrane helix</keyword>
<gene>
    <name evidence="5" type="ORF">ET989_11780</name>
</gene>
<keyword evidence="3" id="KW-0812">Transmembrane</keyword>
<feature type="compositionally biased region" description="Low complexity" evidence="2">
    <location>
        <begin position="32"/>
        <end position="48"/>
    </location>
</feature>
<dbReference type="Pfam" id="PF03816">
    <property type="entry name" value="LytR_cpsA_psr"/>
    <property type="match status" value="1"/>
</dbReference>
<dbReference type="PANTHER" id="PTHR33392:SF6">
    <property type="entry name" value="POLYISOPRENYL-TEICHOIC ACID--PEPTIDOGLYCAN TEICHOIC ACID TRANSFERASE TAGU"/>
    <property type="match status" value="1"/>
</dbReference>
<dbReference type="RefSeq" id="WP_131169200.1">
    <property type="nucleotide sequence ID" value="NZ_SDMQ01000012.1"/>
</dbReference>
<dbReference type="InterPro" id="IPR004474">
    <property type="entry name" value="LytR_CpsA_psr"/>
</dbReference>
<dbReference type="Proteomes" id="UP000292373">
    <property type="component" value="Unassembled WGS sequence"/>
</dbReference>
<dbReference type="InterPro" id="IPR050922">
    <property type="entry name" value="LytR/CpsA/Psr_CW_biosynth"/>
</dbReference>
<feature type="compositionally biased region" description="Pro residues" evidence="2">
    <location>
        <begin position="49"/>
        <end position="60"/>
    </location>
</feature>
<comment type="similarity">
    <text evidence="1">Belongs to the LytR/CpsA/Psr (LCP) family.</text>
</comment>
<feature type="region of interest" description="Disordered" evidence="2">
    <location>
        <begin position="140"/>
        <end position="159"/>
    </location>
</feature>
<proteinExistence type="inferred from homology"/>
<feature type="compositionally biased region" description="Pro residues" evidence="2">
    <location>
        <begin position="68"/>
        <end position="82"/>
    </location>
</feature>